<dbReference type="Proteomes" id="UP001281147">
    <property type="component" value="Unassembled WGS sequence"/>
</dbReference>
<gene>
    <name evidence="1" type="ORF">LTR37_006927</name>
</gene>
<accession>A0ACC3NHS1</accession>
<proteinExistence type="predicted"/>
<keyword evidence="2" id="KW-1185">Reference proteome</keyword>
<protein>
    <submittedName>
        <fullName evidence="1">Uncharacterized protein</fullName>
    </submittedName>
</protein>
<reference evidence="1" key="1">
    <citation type="submission" date="2023-07" db="EMBL/GenBank/DDBJ databases">
        <title>Black Yeasts Isolated from many extreme environments.</title>
        <authorList>
            <person name="Coleine C."/>
            <person name="Stajich J.E."/>
            <person name="Selbmann L."/>
        </authorList>
    </citation>
    <scope>NUCLEOTIDE SEQUENCE</scope>
    <source>
        <strain evidence="1">CCFEE 5714</strain>
    </source>
</reference>
<name>A0ACC3NHS1_9PEZI</name>
<evidence type="ECO:0000313" key="1">
    <source>
        <dbReference type="EMBL" id="KAK3715702.1"/>
    </source>
</evidence>
<evidence type="ECO:0000313" key="2">
    <source>
        <dbReference type="Proteomes" id="UP001281147"/>
    </source>
</evidence>
<organism evidence="1 2">
    <name type="scientific">Vermiconidia calcicola</name>
    <dbReference type="NCBI Taxonomy" id="1690605"/>
    <lineage>
        <taxon>Eukaryota</taxon>
        <taxon>Fungi</taxon>
        <taxon>Dikarya</taxon>
        <taxon>Ascomycota</taxon>
        <taxon>Pezizomycotina</taxon>
        <taxon>Dothideomycetes</taxon>
        <taxon>Dothideomycetidae</taxon>
        <taxon>Mycosphaerellales</taxon>
        <taxon>Extremaceae</taxon>
        <taxon>Vermiconidia</taxon>
    </lineage>
</organism>
<comment type="caution">
    <text evidence="1">The sequence shown here is derived from an EMBL/GenBank/DDBJ whole genome shotgun (WGS) entry which is preliminary data.</text>
</comment>
<dbReference type="EMBL" id="JAUTXU010000047">
    <property type="protein sequence ID" value="KAK3715702.1"/>
    <property type="molecule type" value="Genomic_DNA"/>
</dbReference>
<sequence>MADSESFSFIEKTARPGPHHLFDDLVELTSAKSADHDLQYVSVLREHNPGMILTCTPANNVSLLTFAAAGFATYELDRETDSFASWRGYYPPQARSQKGSLAEAVDFAKYHYKWNNEDFILYTVGGYIQYILKECRDGEHPLGPSRVTDELIKSIGDWMSSISDVVWVYDNYWRRDHKMWTEIEKSSWDNVILDEDMKEDLTTVANKFFDSKGVYEELGVPWKRGLMFYGPPGNGKTISIKALMHELLFERKKDGKPDPIPTLYVKTAPYTFDIGSVFRQARTLAPCMLVLEDVETIVTPDTRSYFFNEMDGLENNDGLFIVASTNFLDKLDPGLTKRPSRFDRKYKFPIPSEHERTLYCEYWRNKLKNKKSIDFPSKLCPAMAHITPGFSFAFLQECFVATLLILAREEDEKKPNMSDPKPYDGDNDDLDDYKLWVAFKQQADILRKEINDQKSETMPADAAVFSLPAMEPQQAFPTHDGRDVQRAALNTSFLSVSSRRTLLPELPYASQKYDFNINSAAYERR</sequence>